<comment type="caution">
    <text evidence="1">The sequence shown here is derived from an EMBL/GenBank/DDBJ whole genome shotgun (WGS) entry which is preliminary data.</text>
</comment>
<dbReference type="Proteomes" id="UP000004277">
    <property type="component" value="Unassembled WGS sequence"/>
</dbReference>
<dbReference type="EMBL" id="AKCV02000004">
    <property type="protein sequence ID" value="TMS59778.1"/>
    <property type="molecule type" value="Genomic_DNA"/>
</dbReference>
<name>A0ACD3SWF2_9BURK</name>
<accession>A0ACD3SWF2</accession>
<reference evidence="1" key="1">
    <citation type="submission" date="2019-05" db="EMBL/GenBank/DDBJ databases">
        <title>Revised genome assembly of Burkholderiaceae (previously Ralstonia) sp. PBA.</title>
        <authorList>
            <person name="Gan H.M."/>
        </authorList>
    </citation>
    <scope>NUCLEOTIDE SEQUENCE</scope>
    <source>
        <strain evidence="1">PBA</strain>
    </source>
</reference>
<proteinExistence type="predicted"/>
<gene>
    <name evidence="1" type="ORF">MW7_001130</name>
</gene>
<evidence type="ECO:0000313" key="1">
    <source>
        <dbReference type="EMBL" id="TMS59778.1"/>
    </source>
</evidence>
<keyword evidence="2" id="KW-1185">Reference proteome</keyword>
<protein>
    <submittedName>
        <fullName evidence="1">LysR family transcriptional regulator</fullName>
    </submittedName>
</protein>
<organism evidence="1 2">
    <name type="scientific">Imbroritus primus</name>
    <dbReference type="NCBI Taxonomy" id="3058603"/>
    <lineage>
        <taxon>Bacteria</taxon>
        <taxon>Pseudomonadati</taxon>
        <taxon>Pseudomonadota</taxon>
        <taxon>Betaproteobacteria</taxon>
        <taxon>Burkholderiales</taxon>
        <taxon>Burkholderiaceae</taxon>
        <taxon>Imbroritus</taxon>
    </lineage>
</organism>
<evidence type="ECO:0000313" key="2">
    <source>
        <dbReference type="Proteomes" id="UP000004277"/>
    </source>
</evidence>
<sequence length="319" mass="35336">MPHKLPPLNALRIFEVTARAGSYSAAARELNLTHGAVSRQIEILEGWLGQPLFIRQGQRMVATVHAQAFSREISAAFDHISEASERYGKSASRKVVRVNAAATFAMRWLIPRLDDFHARQPDVDVRVSTAFSNEPGLRGTFDVAIRNTSEPFEHFEMTPLFTEYRTVIASPALLRDTPLRTVTDLASAALLYTETRPGDWEAWLQAAGHATFRPSRSLRFDHYFVTLQAVVDNLGVAIGRFPTLASDHASGRIAVPFDDIRVAGAPYYAMIPRDADKPGYLRAFLDWLVEAAQAETRLPAGKATGARTGKRAGKHNVNR</sequence>